<dbReference type="AlphaFoldDB" id="A0A0M0HUQ1"/>
<proteinExistence type="predicted"/>
<keyword evidence="2" id="KW-1185">Reference proteome</keyword>
<dbReference type="STRING" id="171383.AKJ31_20420"/>
<dbReference type="Pfam" id="PF09952">
    <property type="entry name" value="AbiEi_2"/>
    <property type="match status" value="1"/>
</dbReference>
<accession>A0A0M0HUQ1</accession>
<comment type="caution">
    <text evidence="1">The sequence shown here is derived from an EMBL/GenBank/DDBJ whole genome shotgun (WGS) entry which is preliminary data.</text>
</comment>
<evidence type="ECO:0000313" key="1">
    <source>
        <dbReference type="EMBL" id="KOO05794.1"/>
    </source>
</evidence>
<dbReference type="PATRIC" id="fig|171383.3.peg.4172"/>
<evidence type="ECO:0000313" key="2">
    <source>
        <dbReference type="Proteomes" id="UP000037530"/>
    </source>
</evidence>
<organism evidence="1 2">
    <name type="scientific">Vibrio hepatarius</name>
    <dbReference type="NCBI Taxonomy" id="171383"/>
    <lineage>
        <taxon>Bacteria</taxon>
        <taxon>Pseudomonadati</taxon>
        <taxon>Pseudomonadota</taxon>
        <taxon>Gammaproteobacteria</taxon>
        <taxon>Vibrionales</taxon>
        <taxon>Vibrionaceae</taxon>
        <taxon>Vibrio</taxon>
        <taxon>Vibrio oreintalis group</taxon>
    </lineage>
</organism>
<sequence length="320" mass="36781">MDFEFLNFTDNLPESWQSEFKFDPKQNYDGTLRIWLNDRTYSFKVDFKRIHRKDTLRSVKANNLIDDRFVLVTNALTDFLKEECVNMGINFIDEAGNVRIVSDDLYIFISKPNVSAGITKQPVVMTEGIVKCVFALICEPLLLSKTYESIAQKAGISVSMANKAIKFLIEKNYIPKDKVKRRFFDENTLMYDWLLSYYKHIGSKQRTIPCPPPLDWKSIELPDGAIWGGETAAAELTDYLHPQSLFLYSNSQVYGYEFNKSDSNAPRLQVCRPFWGNGLTITDKGRALLTIAELLATQDGRNREVAEIINDKYLHLKTLP</sequence>
<protein>
    <submittedName>
        <fullName evidence="1">Uncharacterized protein</fullName>
    </submittedName>
</protein>
<name>A0A0M0HUQ1_9VIBR</name>
<dbReference type="EMBL" id="LHPI01000027">
    <property type="protein sequence ID" value="KOO05794.1"/>
    <property type="molecule type" value="Genomic_DNA"/>
</dbReference>
<dbReference type="RefSeq" id="WP_053410895.1">
    <property type="nucleotide sequence ID" value="NZ_LHPI01000027.1"/>
</dbReference>
<gene>
    <name evidence="1" type="ORF">AKJ31_20420</name>
</gene>
<dbReference type="InterPro" id="IPR019238">
    <property type="entry name" value="AbiEi_2"/>
</dbReference>
<dbReference type="Proteomes" id="UP000037530">
    <property type="component" value="Unassembled WGS sequence"/>
</dbReference>
<reference evidence="2" key="1">
    <citation type="submission" date="2015-08" db="EMBL/GenBank/DDBJ databases">
        <title>Vibrio galatheae sp. nov., a novel member of the Vibrionaceae family isolated from the Solomon Islands.</title>
        <authorList>
            <person name="Giubergia S."/>
            <person name="Machado H."/>
            <person name="Mateiu R.V."/>
            <person name="Gram L."/>
        </authorList>
    </citation>
    <scope>NUCLEOTIDE SEQUENCE [LARGE SCALE GENOMIC DNA]</scope>
    <source>
        <strain evidence="2">DSM 19134</strain>
    </source>
</reference>